<dbReference type="Gene3D" id="1.10.760.10">
    <property type="entry name" value="Cytochrome c-like domain"/>
    <property type="match status" value="1"/>
</dbReference>
<protein>
    <recommendedName>
        <fullName evidence="15">Cytochrome c domain-containing protein</fullName>
    </recommendedName>
</protein>
<dbReference type="STRING" id="307507.A0A2V0PG95"/>
<keyword evidence="11 14" id="KW-0408">Iron</keyword>
<feature type="binding site" description="covalent" evidence="14">
    <location>
        <position position="236"/>
    </location>
    <ligand>
        <name>heme c</name>
        <dbReference type="ChEBI" id="CHEBI:61717"/>
    </ligand>
</feature>
<dbReference type="PROSITE" id="PS51007">
    <property type="entry name" value="CYTC"/>
    <property type="match status" value="1"/>
</dbReference>
<dbReference type="SUPFAM" id="SSF46626">
    <property type="entry name" value="Cytochrome c"/>
    <property type="match status" value="1"/>
</dbReference>
<keyword evidence="3" id="KW-0813">Transport</keyword>
<dbReference type="FunFam" id="1.10.760.10:FF:000002">
    <property type="entry name" value="Cytochrome c1, heme protein"/>
    <property type="match status" value="1"/>
</dbReference>
<keyword evidence="7 14" id="KW-0479">Metal-binding</keyword>
<evidence type="ECO:0000256" key="3">
    <source>
        <dbReference type="ARBA" id="ARBA00022448"/>
    </source>
</evidence>
<dbReference type="EMBL" id="BDRX01000136">
    <property type="protein sequence ID" value="GBF98841.1"/>
    <property type="molecule type" value="Genomic_DNA"/>
</dbReference>
<keyword evidence="5" id="KW-0679">Respiratory chain</keyword>
<feature type="binding site" description="covalent" evidence="14">
    <location>
        <position position="113"/>
    </location>
    <ligand>
        <name>heme c</name>
        <dbReference type="ChEBI" id="CHEBI:61717"/>
    </ligand>
</feature>
<evidence type="ECO:0000256" key="10">
    <source>
        <dbReference type="ARBA" id="ARBA00022989"/>
    </source>
</evidence>
<evidence type="ECO:0000256" key="4">
    <source>
        <dbReference type="ARBA" id="ARBA00022617"/>
    </source>
</evidence>
<dbReference type="GO" id="GO:0009055">
    <property type="term" value="F:electron transfer activity"/>
    <property type="evidence" value="ECO:0007669"/>
    <property type="project" value="InterPro"/>
</dbReference>
<dbReference type="Proteomes" id="UP000247498">
    <property type="component" value="Unassembled WGS sequence"/>
</dbReference>
<keyword evidence="8" id="KW-0999">Mitochondrion inner membrane</keyword>
<evidence type="ECO:0000256" key="9">
    <source>
        <dbReference type="ARBA" id="ARBA00022982"/>
    </source>
</evidence>
<evidence type="ECO:0000256" key="12">
    <source>
        <dbReference type="ARBA" id="ARBA00023128"/>
    </source>
</evidence>
<keyword evidence="6" id="KW-0812">Transmembrane</keyword>
<evidence type="ECO:0000256" key="8">
    <source>
        <dbReference type="ARBA" id="ARBA00022792"/>
    </source>
</evidence>
<sequence>MRSSALLLRALRGSGLASCAAEDAAHKVMPALARAASTSAAATARPAASWASRAASAFGAAAALAGLTTVAAADHEAEHGLDSGAWPWSHSGLLDSYDHASIRRGYQVYKQVCAACHSMQYIHFRDLVGVAYTEEEAKAMAAEEEIMDGPNDEGEMFERPGRLSDPLPAPYANEQAARYANGGAYPPDLSLICAARPNGTNYVFSLLLGYKEPPAGISVREGLHYNPYFPGGAIAMPRMLADGGVEYDDGTPSSSSQQSKDVSTFLAWAAAPEHDERKLVGVKALTVIGIMWCFALYQKRLKWAPLKSRRVVVDVVN</sequence>
<feature type="binding site" description="covalent" evidence="14">
    <location>
        <position position="116"/>
    </location>
    <ligand>
        <name>heme c</name>
        <dbReference type="ChEBI" id="CHEBI:61717"/>
    </ligand>
</feature>
<feature type="domain" description="Cytochrome c" evidence="15">
    <location>
        <begin position="100"/>
        <end position="207"/>
    </location>
</feature>
<evidence type="ECO:0000256" key="6">
    <source>
        <dbReference type="ARBA" id="ARBA00022692"/>
    </source>
</evidence>
<evidence type="ECO:0000256" key="2">
    <source>
        <dbReference type="ARBA" id="ARBA00006488"/>
    </source>
</evidence>
<keyword evidence="10" id="KW-1133">Transmembrane helix</keyword>
<evidence type="ECO:0000313" key="16">
    <source>
        <dbReference type="EMBL" id="GBF98841.1"/>
    </source>
</evidence>
<evidence type="ECO:0000259" key="15">
    <source>
        <dbReference type="PROSITE" id="PS51007"/>
    </source>
</evidence>
<gene>
    <name evidence="16" type="ORF">Rsub_11606</name>
</gene>
<dbReference type="InterPro" id="IPR021157">
    <property type="entry name" value="Cyt_c1_TM_anchor_C"/>
</dbReference>
<keyword evidence="9" id="KW-0249">Electron transport</keyword>
<dbReference type="OrthoDB" id="5925at2759"/>
<dbReference type="SUPFAM" id="SSF81496">
    <property type="entry name" value="Cytochrome c1 subunit of cytochrome bc1 complex (Ubiquinol-cytochrome c reductase), transmembrane anchor"/>
    <property type="match status" value="1"/>
</dbReference>
<keyword evidence="12" id="KW-0496">Mitochondrion</keyword>
<dbReference type="InterPro" id="IPR036909">
    <property type="entry name" value="Cyt_c-like_dom_sf"/>
</dbReference>
<dbReference type="AlphaFoldDB" id="A0A2V0PG95"/>
<dbReference type="Gene3D" id="1.20.5.100">
    <property type="entry name" value="Cytochrome c1, transmembrane anchor, C-terminal"/>
    <property type="match status" value="1"/>
</dbReference>
<name>A0A2V0PG95_9CHLO</name>
<feature type="binding site" description="covalent" evidence="14">
    <location>
        <position position="117"/>
    </location>
    <ligand>
        <name>heme c</name>
        <dbReference type="ChEBI" id="CHEBI:61717"/>
    </ligand>
</feature>
<evidence type="ECO:0000256" key="11">
    <source>
        <dbReference type="ARBA" id="ARBA00023004"/>
    </source>
</evidence>
<evidence type="ECO:0000256" key="14">
    <source>
        <dbReference type="PIRSR" id="PIRSR602326-1"/>
    </source>
</evidence>
<reference evidence="16 17" key="1">
    <citation type="journal article" date="2018" name="Sci. Rep.">
        <title>Raphidocelis subcapitata (=Pseudokirchneriella subcapitata) provides an insight into genome evolution and environmental adaptations in the Sphaeropleales.</title>
        <authorList>
            <person name="Suzuki S."/>
            <person name="Yamaguchi H."/>
            <person name="Nakajima N."/>
            <person name="Kawachi M."/>
        </authorList>
    </citation>
    <scope>NUCLEOTIDE SEQUENCE [LARGE SCALE GENOMIC DNA]</scope>
    <source>
        <strain evidence="16 17">NIES-35</strain>
    </source>
</reference>
<dbReference type="FunCoup" id="A0A2V0PG95">
    <property type="interactions" value="1823"/>
</dbReference>
<evidence type="ECO:0000256" key="7">
    <source>
        <dbReference type="ARBA" id="ARBA00022723"/>
    </source>
</evidence>
<dbReference type="Pfam" id="PF02167">
    <property type="entry name" value="Cytochrom_C1"/>
    <property type="match status" value="1"/>
</dbReference>
<organism evidence="16 17">
    <name type="scientific">Raphidocelis subcapitata</name>
    <dbReference type="NCBI Taxonomy" id="307507"/>
    <lineage>
        <taxon>Eukaryota</taxon>
        <taxon>Viridiplantae</taxon>
        <taxon>Chlorophyta</taxon>
        <taxon>core chlorophytes</taxon>
        <taxon>Chlorophyceae</taxon>
        <taxon>CS clade</taxon>
        <taxon>Sphaeropleales</taxon>
        <taxon>Selenastraceae</taxon>
        <taxon>Raphidocelis</taxon>
    </lineage>
</organism>
<comment type="subcellular location">
    <subcellularLocation>
        <location evidence="1">Mitochondrion inner membrane</location>
    </subcellularLocation>
</comment>
<dbReference type="PANTHER" id="PTHR10266">
    <property type="entry name" value="CYTOCHROME C1"/>
    <property type="match status" value="1"/>
</dbReference>
<dbReference type="InParanoid" id="A0A2V0PG95"/>
<dbReference type="PRINTS" id="PR00603">
    <property type="entry name" value="CYTOCHROMEC1"/>
</dbReference>
<keyword evidence="13" id="KW-0472">Membrane</keyword>
<keyword evidence="4 14" id="KW-0349">Heme</keyword>
<dbReference type="PANTHER" id="PTHR10266:SF3">
    <property type="entry name" value="CYTOCHROME C1, HEME PROTEIN, MITOCHONDRIAL"/>
    <property type="match status" value="1"/>
</dbReference>
<keyword evidence="17" id="KW-1185">Reference proteome</keyword>
<dbReference type="InterPro" id="IPR002326">
    <property type="entry name" value="Cyt_c1"/>
</dbReference>
<proteinExistence type="inferred from homology"/>
<comment type="cofactor">
    <cofactor evidence="14">
        <name>heme c</name>
        <dbReference type="ChEBI" id="CHEBI:61717"/>
    </cofactor>
    <text evidence="14">Binds 1 heme c group covalently per subunit.</text>
</comment>
<dbReference type="GO" id="GO:0020037">
    <property type="term" value="F:heme binding"/>
    <property type="evidence" value="ECO:0007669"/>
    <property type="project" value="InterPro"/>
</dbReference>
<dbReference type="GO" id="GO:0046872">
    <property type="term" value="F:metal ion binding"/>
    <property type="evidence" value="ECO:0007669"/>
    <property type="project" value="UniProtKB-KW"/>
</dbReference>
<evidence type="ECO:0000256" key="13">
    <source>
        <dbReference type="ARBA" id="ARBA00023136"/>
    </source>
</evidence>
<dbReference type="GO" id="GO:0005743">
    <property type="term" value="C:mitochondrial inner membrane"/>
    <property type="evidence" value="ECO:0007669"/>
    <property type="project" value="UniProtKB-SubCell"/>
</dbReference>
<evidence type="ECO:0000256" key="5">
    <source>
        <dbReference type="ARBA" id="ARBA00022660"/>
    </source>
</evidence>
<evidence type="ECO:0000256" key="1">
    <source>
        <dbReference type="ARBA" id="ARBA00004273"/>
    </source>
</evidence>
<comment type="caution">
    <text evidence="16">The sequence shown here is derived from an EMBL/GenBank/DDBJ whole genome shotgun (WGS) entry which is preliminary data.</text>
</comment>
<accession>A0A2V0PG95</accession>
<evidence type="ECO:0000313" key="17">
    <source>
        <dbReference type="Proteomes" id="UP000247498"/>
    </source>
</evidence>
<dbReference type="GO" id="GO:0006122">
    <property type="term" value="P:mitochondrial electron transport, ubiquinol to cytochrome c"/>
    <property type="evidence" value="ECO:0007669"/>
    <property type="project" value="TreeGrafter"/>
</dbReference>
<comment type="similarity">
    <text evidence="2">Belongs to the cytochrome c family.</text>
</comment>
<dbReference type="InterPro" id="IPR009056">
    <property type="entry name" value="Cyt_c-like_dom"/>
</dbReference>